<name>T1GE01_MEGSC</name>
<feature type="transmembrane region" description="Helical" evidence="1">
    <location>
        <begin position="6"/>
        <end position="27"/>
    </location>
</feature>
<dbReference type="EMBL" id="CAQQ02009772">
    <property type="status" value="NOT_ANNOTATED_CDS"/>
    <property type="molecule type" value="Genomic_DNA"/>
</dbReference>
<keyword evidence="1" id="KW-1133">Transmembrane helix</keyword>
<evidence type="ECO:0000313" key="3">
    <source>
        <dbReference type="Proteomes" id="UP000015102"/>
    </source>
</evidence>
<keyword evidence="1" id="KW-0812">Transmembrane</keyword>
<protein>
    <submittedName>
        <fullName evidence="2">Uncharacterized protein</fullName>
    </submittedName>
</protein>
<keyword evidence="3" id="KW-1185">Reference proteome</keyword>
<evidence type="ECO:0000256" key="1">
    <source>
        <dbReference type="SAM" id="Phobius"/>
    </source>
</evidence>
<reference evidence="2" key="2">
    <citation type="submission" date="2015-06" db="UniProtKB">
        <authorList>
            <consortium name="EnsemblMetazoa"/>
        </authorList>
    </citation>
    <scope>IDENTIFICATION</scope>
</reference>
<dbReference type="HOGENOM" id="CLU_2852256_0_0_1"/>
<dbReference type="EnsemblMetazoa" id="MESCA001556-RA">
    <property type="protein sequence ID" value="MESCA001556-PA"/>
    <property type="gene ID" value="MESCA001556"/>
</dbReference>
<sequence>MLRPLIIGPYIDMSLYHGWALSIIYGFHMERPEYNKAVTSKDKLKWRSIHIKTRSKRREVVKKLK</sequence>
<dbReference type="AlphaFoldDB" id="T1GE01"/>
<dbReference type="EMBL" id="CAQQ02009771">
    <property type="status" value="NOT_ANNOTATED_CDS"/>
    <property type="molecule type" value="Genomic_DNA"/>
</dbReference>
<organism evidence="2 3">
    <name type="scientific">Megaselia scalaris</name>
    <name type="common">Humpbacked fly</name>
    <name type="synonym">Phora scalaris</name>
    <dbReference type="NCBI Taxonomy" id="36166"/>
    <lineage>
        <taxon>Eukaryota</taxon>
        <taxon>Metazoa</taxon>
        <taxon>Ecdysozoa</taxon>
        <taxon>Arthropoda</taxon>
        <taxon>Hexapoda</taxon>
        <taxon>Insecta</taxon>
        <taxon>Pterygota</taxon>
        <taxon>Neoptera</taxon>
        <taxon>Endopterygota</taxon>
        <taxon>Diptera</taxon>
        <taxon>Brachycera</taxon>
        <taxon>Muscomorpha</taxon>
        <taxon>Platypezoidea</taxon>
        <taxon>Phoridae</taxon>
        <taxon>Megaseliini</taxon>
        <taxon>Megaselia</taxon>
    </lineage>
</organism>
<keyword evidence="1" id="KW-0472">Membrane</keyword>
<evidence type="ECO:0000313" key="2">
    <source>
        <dbReference type="EnsemblMetazoa" id="MESCA001556-PA"/>
    </source>
</evidence>
<proteinExistence type="predicted"/>
<reference evidence="3" key="1">
    <citation type="submission" date="2013-02" db="EMBL/GenBank/DDBJ databases">
        <authorList>
            <person name="Hughes D."/>
        </authorList>
    </citation>
    <scope>NUCLEOTIDE SEQUENCE</scope>
    <source>
        <strain>Durham</strain>
        <strain evidence="3">NC isolate 2 -- Noor lab</strain>
    </source>
</reference>
<dbReference type="Proteomes" id="UP000015102">
    <property type="component" value="Unassembled WGS sequence"/>
</dbReference>
<accession>T1GE01</accession>